<feature type="region of interest" description="Disordered" evidence="1">
    <location>
        <begin position="1"/>
        <end position="33"/>
    </location>
</feature>
<dbReference type="AlphaFoldDB" id="I2PZY3"/>
<dbReference type="OrthoDB" id="2086138at2"/>
<evidence type="ECO:0000313" key="3">
    <source>
        <dbReference type="EMBL" id="EIG53089.1"/>
    </source>
</evidence>
<reference evidence="3" key="1">
    <citation type="submission" date="2011-11" db="EMBL/GenBank/DDBJ databases">
        <title>Improved High-Quality Draft sequence of Desulfovibrio sp. U5L.</title>
        <authorList>
            <consortium name="US DOE Joint Genome Institute"/>
            <person name="Lucas S."/>
            <person name="Han J."/>
            <person name="Lapidus A."/>
            <person name="Cheng J.-F."/>
            <person name="Goodwin L."/>
            <person name="Pitluck S."/>
            <person name="Peters L."/>
            <person name="Ovchinnikova G."/>
            <person name="Held B."/>
            <person name="Detter J.C."/>
            <person name="Han C."/>
            <person name="Tapia R."/>
            <person name="Land M."/>
            <person name="Hauser L."/>
            <person name="Kyrpides N."/>
            <person name="Ivanova N."/>
            <person name="Pagani I."/>
            <person name="Gabster J."/>
            <person name="Walker C."/>
            <person name="Stolyar S."/>
            <person name="Stahl D."/>
            <person name="Arkin A."/>
            <person name="Dehal P."/>
            <person name="Hazen T."/>
            <person name="Woyke T."/>
        </authorList>
    </citation>
    <scope>NUCLEOTIDE SEQUENCE [LARGE SCALE GENOMIC DNA]</scope>
    <source>
        <strain evidence="3">U5L</strain>
    </source>
</reference>
<dbReference type="Pfam" id="PF18932">
    <property type="entry name" value="DUF5681"/>
    <property type="match status" value="1"/>
</dbReference>
<protein>
    <recommendedName>
        <fullName evidence="2">DUF5681 domain-containing protein</fullName>
    </recommendedName>
</protein>
<dbReference type="InterPro" id="IPR043736">
    <property type="entry name" value="DUF5681"/>
</dbReference>
<dbReference type="STRING" id="596152.DesU5LDRAFT_1398"/>
<evidence type="ECO:0000256" key="1">
    <source>
        <dbReference type="SAM" id="MobiDB-lite"/>
    </source>
</evidence>
<sequence>MTDTPLPKQQKQRGRPFKPGESGNPKGRTPGTRCKATMAAQALLDGEAETLTRKAVELALEGDLVALRLCMERIVPPRKDSPVKVNFPVLRTASDLPKAMSVILAAVSAGEVTPSEAQALGGLVEAFRKSLDLAELELLISALEESTKEKKL</sequence>
<dbReference type="eggNOG" id="ENOG503307M">
    <property type="taxonomic scope" value="Bacteria"/>
</dbReference>
<name>I2PZY3_9BACT</name>
<organism evidence="3">
    <name type="scientific">Desulfovibrio sp. U5L</name>
    <dbReference type="NCBI Taxonomy" id="596152"/>
    <lineage>
        <taxon>Bacteria</taxon>
        <taxon>Pseudomonadati</taxon>
        <taxon>Thermodesulfobacteriota</taxon>
        <taxon>Desulfovibrionia</taxon>
        <taxon>Desulfovibrionales</taxon>
        <taxon>Desulfovibrionaceae</taxon>
        <taxon>Desulfovibrio</taxon>
    </lineage>
</organism>
<proteinExistence type="predicted"/>
<dbReference type="HOGENOM" id="CLU_137974_1_0_7"/>
<evidence type="ECO:0000259" key="2">
    <source>
        <dbReference type="Pfam" id="PF18932"/>
    </source>
</evidence>
<dbReference type="EMBL" id="JH600068">
    <property type="protein sequence ID" value="EIG53089.1"/>
    <property type="molecule type" value="Genomic_DNA"/>
</dbReference>
<accession>I2PZY3</accession>
<gene>
    <name evidence="3" type="ORF">DesU5LDRAFT_1398</name>
</gene>
<feature type="domain" description="DUF5681" evidence="2">
    <location>
        <begin position="16"/>
        <end position="76"/>
    </location>
</feature>